<comment type="caution">
    <text evidence="2">The sequence shown here is derived from an EMBL/GenBank/DDBJ whole genome shotgun (WGS) entry which is preliminary data.</text>
</comment>
<accession>A0ABV5AKY2</accession>
<dbReference type="SUPFAM" id="SSF55729">
    <property type="entry name" value="Acyl-CoA N-acyltransferases (Nat)"/>
    <property type="match status" value="1"/>
</dbReference>
<dbReference type="CDD" id="cd04301">
    <property type="entry name" value="NAT_SF"/>
    <property type="match status" value="1"/>
</dbReference>
<gene>
    <name evidence="2" type="ORF">KKP3000_002044</name>
</gene>
<dbReference type="Pfam" id="PF00583">
    <property type="entry name" value="Acetyltransf_1"/>
    <property type="match status" value="1"/>
</dbReference>
<dbReference type="PANTHER" id="PTHR43415:SF3">
    <property type="entry name" value="GNAT-FAMILY ACETYLTRANSFERASE"/>
    <property type="match status" value="1"/>
</dbReference>
<dbReference type="InterPro" id="IPR000182">
    <property type="entry name" value="GNAT_dom"/>
</dbReference>
<feature type="domain" description="N-acetyltransferase" evidence="1">
    <location>
        <begin position="1"/>
        <end position="166"/>
    </location>
</feature>
<dbReference type="EMBL" id="JBDXSU010000029">
    <property type="protein sequence ID" value="MFB5192828.1"/>
    <property type="molecule type" value="Genomic_DNA"/>
</dbReference>
<evidence type="ECO:0000259" key="1">
    <source>
        <dbReference type="PROSITE" id="PS51186"/>
    </source>
</evidence>
<dbReference type="PANTHER" id="PTHR43415">
    <property type="entry name" value="SPERMIDINE N(1)-ACETYLTRANSFERASE"/>
    <property type="match status" value="1"/>
</dbReference>
<proteinExistence type="predicted"/>
<keyword evidence="3" id="KW-1185">Reference proteome</keyword>
<dbReference type="RefSeq" id="WP_275473305.1">
    <property type="nucleotide sequence ID" value="NZ_CP162940.1"/>
</dbReference>
<protein>
    <submittedName>
        <fullName evidence="2">GNAT family N-acetyltransferase</fullName>
    </submittedName>
</protein>
<evidence type="ECO:0000313" key="2">
    <source>
        <dbReference type="EMBL" id="MFB5192828.1"/>
    </source>
</evidence>
<name>A0ABV5AKY2_9BACL</name>
<dbReference type="Proteomes" id="UP001579974">
    <property type="component" value="Unassembled WGS sequence"/>
</dbReference>
<evidence type="ECO:0000313" key="3">
    <source>
        <dbReference type="Proteomes" id="UP001579974"/>
    </source>
</evidence>
<dbReference type="PROSITE" id="PS51186">
    <property type="entry name" value="GNAT"/>
    <property type="match status" value="1"/>
</dbReference>
<reference evidence="2 3" key="1">
    <citation type="journal article" date="2024" name="Int. J. Mol. Sci.">
        <title>Exploration of Alicyclobacillus spp. Genome in Search of Antibiotic Resistance.</title>
        <authorList>
            <person name="Bucka-Kolendo J."/>
            <person name="Kiousi D.E."/>
            <person name="Dekowska A."/>
            <person name="Mikolajczuk-Szczyrba A."/>
            <person name="Karadedos D.M."/>
            <person name="Michael P."/>
            <person name="Galanis A."/>
            <person name="Sokolowska B."/>
        </authorList>
    </citation>
    <scope>NUCLEOTIDE SEQUENCE [LARGE SCALE GENOMIC DNA]</scope>
    <source>
        <strain evidence="2 3">KKP 3000</strain>
    </source>
</reference>
<dbReference type="Gene3D" id="3.40.630.30">
    <property type="match status" value="1"/>
</dbReference>
<organism evidence="2 3">
    <name type="scientific">Alicyclobacillus fastidiosus</name>
    <dbReference type="NCBI Taxonomy" id="392011"/>
    <lineage>
        <taxon>Bacteria</taxon>
        <taxon>Bacillati</taxon>
        <taxon>Bacillota</taxon>
        <taxon>Bacilli</taxon>
        <taxon>Bacillales</taxon>
        <taxon>Alicyclobacillaceae</taxon>
        <taxon>Alicyclobacillus</taxon>
    </lineage>
</organism>
<sequence>MRIRQIAKRDAPNYIALCKKLDQETKFMMLDPGERTTNLKEQKRFIQSLLDARNSMVFIAEHEDRLVGYLGAYGGEFRRNRHNAYLVIGILQQFTGKGIGTALFTEMENWAKQAGIHRLELTVMTHNIAGVSLYKKMGFTIEGIAKHSLLVDGNYVDEYYMAKILS</sequence>
<dbReference type="InterPro" id="IPR016181">
    <property type="entry name" value="Acyl_CoA_acyltransferase"/>
</dbReference>